<dbReference type="AlphaFoldDB" id="A0AA34TR44"/>
<name>A0AA34TR44_9VIBR</name>
<organism evidence="3 4">
    <name type="scientific">Vibrio syngnathi</name>
    <dbReference type="NCBI Taxonomy" id="3034029"/>
    <lineage>
        <taxon>Bacteria</taxon>
        <taxon>Pseudomonadati</taxon>
        <taxon>Pseudomonadota</taxon>
        <taxon>Gammaproteobacteria</taxon>
        <taxon>Vibrionales</taxon>
        <taxon>Vibrionaceae</taxon>
        <taxon>Vibrio</taxon>
    </lineage>
</organism>
<dbReference type="EMBL" id="CP017916">
    <property type="protein sequence ID" value="ARP39459.1"/>
    <property type="molecule type" value="Genomic_DNA"/>
</dbReference>
<reference evidence="3 4" key="1">
    <citation type="submission" date="2016-10" db="EMBL/GenBank/DDBJ databases">
        <title>The High Quality Genome of Vibrio splendidus K08M4.</title>
        <authorList>
            <person name="Wendling C."/>
            <person name="Chibani C.M."/>
            <person name="Hertel R."/>
            <person name="Sproer C."/>
            <person name="Bunk B."/>
            <person name="Overmann J."/>
            <person name="Roth O."/>
            <person name="Liesegang H."/>
        </authorList>
    </citation>
    <scope>NUCLEOTIDE SEQUENCE [LARGE SCALE GENOMIC DNA]</scope>
    <source>
        <strain evidence="3 4">K08M4</strain>
    </source>
</reference>
<dbReference type="Proteomes" id="UP000194136">
    <property type="component" value="Chromosome 1"/>
</dbReference>
<gene>
    <name evidence="3" type="ORF">K08M4_27680</name>
</gene>
<keyword evidence="1 3" id="KW-0808">Transferase</keyword>
<dbReference type="GO" id="GO:0009103">
    <property type="term" value="P:lipopolysaccharide biosynthetic process"/>
    <property type="evidence" value="ECO:0007669"/>
    <property type="project" value="TreeGrafter"/>
</dbReference>
<accession>A0AA34TR44</accession>
<sequence length="405" mass="46281">MKKICFLVGSIGISGGTYVIIQHASYLREQGYNVFIAIQSSFNEKTLKWHDKLSQLNCVSFDDAKLEKYDLVIATWWKTAVHLHEFNSQHFGYFIQSIESKFYSSEQTALRQYVDATYKLPVHMVTEATWIQGFLKQQFGQNASLVKNGIRKDIYNNTNKRERTGFRVLVEGHFGVPFKNTALAIKLAKQANVRDIWVLTGSPIKWLPGVSKVFSQIPMSETANIYKQCDVIIKLSTVEGMFGPPLEMFHCGGTAIVFNVSGHDEYIINNFNARVIEDNNVDEVVRFIRELQEDVDKLNALKDGALITADSWPSWDYSSKKFSEWIKGILIQPNSNSVSNDIKEINDFHLTTYRTSTSAKLSKRRSTAFVMFVKKSSHHIPIHIKSIIKQCQAIFEVLSQKRDVK</sequence>
<dbReference type="Gene3D" id="3.40.50.2000">
    <property type="entry name" value="Glycogen Phosphorylase B"/>
    <property type="match status" value="1"/>
</dbReference>
<evidence type="ECO:0000313" key="3">
    <source>
        <dbReference type="EMBL" id="ARP39459.1"/>
    </source>
</evidence>
<keyword evidence="4" id="KW-1185">Reference proteome</keyword>
<dbReference type="PANTHER" id="PTHR46401:SF2">
    <property type="entry name" value="GLYCOSYLTRANSFERASE WBBK-RELATED"/>
    <property type="match status" value="1"/>
</dbReference>
<proteinExistence type="predicted"/>
<evidence type="ECO:0000256" key="1">
    <source>
        <dbReference type="ARBA" id="ARBA00022679"/>
    </source>
</evidence>
<dbReference type="SUPFAM" id="SSF53756">
    <property type="entry name" value="UDP-Glycosyltransferase/glycogen phosphorylase"/>
    <property type="match status" value="1"/>
</dbReference>
<dbReference type="Pfam" id="PF00534">
    <property type="entry name" value="Glycos_transf_1"/>
    <property type="match status" value="1"/>
</dbReference>
<feature type="domain" description="Glycosyl transferase family 1" evidence="2">
    <location>
        <begin position="212"/>
        <end position="303"/>
    </location>
</feature>
<dbReference type="Gene3D" id="3.40.50.11090">
    <property type="match status" value="1"/>
</dbReference>
<evidence type="ECO:0000313" key="4">
    <source>
        <dbReference type="Proteomes" id="UP000194136"/>
    </source>
</evidence>
<dbReference type="InterPro" id="IPR001296">
    <property type="entry name" value="Glyco_trans_1"/>
</dbReference>
<dbReference type="PANTHER" id="PTHR46401">
    <property type="entry name" value="GLYCOSYLTRANSFERASE WBBK-RELATED"/>
    <property type="match status" value="1"/>
</dbReference>
<dbReference type="GO" id="GO:0016757">
    <property type="term" value="F:glycosyltransferase activity"/>
    <property type="evidence" value="ECO:0007669"/>
    <property type="project" value="InterPro"/>
</dbReference>
<dbReference type="RefSeq" id="WP_198299298.1">
    <property type="nucleotide sequence ID" value="NZ_CP017916.1"/>
</dbReference>
<evidence type="ECO:0000259" key="2">
    <source>
        <dbReference type="Pfam" id="PF00534"/>
    </source>
</evidence>
<dbReference type="KEGG" id="vsy:K08M4_27680"/>
<protein>
    <submittedName>
        <fullName evidence="3">Glycosyl transferases group 1</fullName>
    </submittedName>
</protein>